<evidence type="ECO:0000256" key="8">
    <source>
        <dbReference type="PIRSR" id="PIRSR000183-2"/>
    </source>
</evidence>
<dbReference type="FunFam" id="3.40.50.720:FF:000049">
    <property type="entry name" value="Alanine dehydrogenase"/>
    <property type="match status" value="1"/>
</dbReference>
<feature type="domain" description="Alanine dehydrogenase/pyridine nucleotide transhydrogenase NAD(H)-binding" evidence="10">
    <location>
        <begin position="147"/>
        <end position="296"/>
    </location>
</feature>
<keyword evidence="5 6" id="KW-0520">NAD</keyword>
<dbReference type="PANTHER" id="PTHR42795">
    <property type="entry name" value="ALANINE DEHYDROGENASE"/>
    <property type="match status" value="1"/>
</dbReference>
<evidence type="ECO:0000313" key="12">
    <source>
        <dbReference type="EMBL" id="MDV2911791.1"/>
    </source>
</evidence>
<comment type="similarity">
    <text evidence="2 6">Belongs to the AlaDH/PNT family.</text>
</comment>
<feature type="binding site" evidence="9">
    <location>
        <position position="196"/>
    </location>
    <ligand>
        <name>NAD(+)</name>
        <dbReference type="ChEBI" id="CHEBI:57540"/>
    </ligand>
</feature>
<dbReference type="InterPro" id="IPR007698">
    <property type="entry name" value="AlaDH/PNT_NAD(H)-bd"/>
</dbReference>
<feature type="binding site" evidence="8">
    <location>
        <position position="73"/>
    </location>
    <ligand>
        <name>substrate</name>
    </ligand>
</feature>
<comment type="catalytic activity">
    <reaction evidence="6">
        <text>L-alanine + NAD(+) + H2O = pyruvate + NH4(+) + NADH + H(+)</text>
        <dbReference type="Rhea" id="RHEA:18405"/>
        <dbReference type="ChEBI" id="CHEBI:15361"/>
        <dbReference type="ChEBI" id="CHEBI:15377"/>
        <dbReference type="ChEBI" id="CHEBI:15378"/>
        <dbReference type="ChEBI" id="CHEBI:28938"/>
        <dbReference type="ChEBI" id="CHEBI:57540"/>
        <dbReference type="ChEBI" id="CHEBI:57945"/>
        <dbReference type="ChEBI" id="CHEBI:57972"/>
        <dbReference type="EC" id="1.4.1.1"/>
    </reaction>
</comment>
<dbReference type="AlphaFoldDB" id="A0AAW8YPX8"/>
<dbReference type="GO" id="GO:0000286">
    <property type="term" value="F:alanine dehydrogenase activity"/>
    <property type="evidence" value="ECO:0007669"/>
    <property type="project" value="UniProtKB-UniRule"/>
</dbReference>
<dbReference type="Pfam" id="PF01262">
    <property type="entry name" value="AlaDh_PNT_C"/>
    <property type="match status" value="1"/>
</dbReference>
<dbReference type="CDD" id="cd05305">
    <property type="entry name" value="L-AlaDH"/>
    <property type="match status" value="1"/>
</dbReference>
<dbReference type="EC" id="1.4.1.1" evidence="3 6"/>
<name>A0AAW8YPX8_PEDAC</name>
<feature type="binding site" evidence="9">
    <location>
        <position position="218"/>
    </location>
    <ligand>
        <name>NAD(+)</name>
        <dbReference type="ChEBI" id="CHEBI:57540"/>
    </ligand>
</feature>
<feature type="binding site" evidence="8">
    <location>
        <position position="15"/>
    </location>
    <ligand>
        <name>substrate</name>
    </ligand>
</feature>
<evidence type="ECO:0000256" key="7">
    <source>
        <dbReference type="PIRSR" id="PIRSR000183-1"/>
    </source>
</evidence>
<comment type="caution">
    <text evidence="12">The sequence shown here is derived from an EMBL/GenBank/DDBJ whole genome shotgun (WGS) entry which is preliminary data.</text>
</comment>
<dbReference type="SMART" id="SM01003">
    <property type="entry name" value="AlaDh_PNT_N"/>
    <property type="match status" value="1"/>
</dbReference>
<dbReference type="Gene3D" id="3.40.50.720">
    <property type="entry name" value="NAD(P)-binding Rossmann-like Domain"/>
    <property type="match status" value="2"/>
</dbReference>
<evidence type="ECO:0000256" key="6">
    <source>
        <dbReference type="PIRNR" id="PIRNR000183"/>
    </source>
</evidence>
<dbReference type="GO" id="GO:0000166">
    <property type="term" value="F:nucleotide binding"/>
    <property type="evidence" value="ECO:0007669"/>
    <property type="project" value="UniProtKB-KW"/>
</dbReference>
<evidence type="ECO:0000256" key="2">
    <source>
        <dbReference type="ARBA" id="ARBA00005689"/>
    </source>
</evidence>
<evidence type="ECO:0000256" key="3">
    <source>
        <dbReference type="ARBA" id="ARBA00012897"/>
    </source>
</evidence>
<dbReference type="PIRSF" id="PIRSF000183">
    <property type="entry name" value="Alanine_dh"/>
    <property type="match status" value="1"/>
</dbReference>
<dbReference type="GO" id="GO:0042853">
    <property type="term" value="P:L-alanine catabolic process"/>
    <property type="evidence" value="ECO:0007669"/>
    <property type="project" value="InterPro"/>
</dbReference>
<dbReference type="Pfam" id="PF05222">
    <property type="entry name" value="AlaDh_PNT_N"/>
    <property type="match status" value="1"/>
</dbReference>
<dbReference type="NCBIfam" id="TIGR00518">
    <property type="entry name" value="alaDH"/>
    <property type="match status" value="1"/>
</dbReference>
<reference evidence="12" key="2">
    <citation type="submission" date="2023-10" db="EMBL/GenBank/DDBJ databases">
        <authorList>
            <person name="Khurajog B."/>
        </authorList>
    </citation>
    <scope>NUCLEOTIDE SEQUENCE</scope>
    <source>
        <strain evidence="12">BF14</strain>
    </source>
</reference>
<proteinExistence type="inferred from homology"/>
<evidence type="ECO:0000313" key="13">
    <source>
        <dbReference type="Proteomes" id="UP001280415"/>
    </source>
</evidence>
<feature type="domain" description="Alanine dehydrogenase/pyridine nucleotide transhydrogenase N-terminal" evidence="11">
    <location>
        <begin position="4"/>
        <end position="135"/>
    </location>
</feature>
<dbReference type="Proteomes" id="UP001280415">
    <property type="component" value="Unassembled WGS sequence"/>
</dbReference>
<feature type="active site" description="Proton donor/acceptor" evidence="7">
    <location>
        <position position="268"/>
    </location>
</feature>
<gene>
    <name evidence="12" type="primary">ald</name>
    <name evidence="12" type="ORF">R0H03_07935</name>
</gene>
<feature type="binding site" evidence="9">
    <location>
        <begin position="265"/>
        <end position="268"/>
    </location>
    <ligand>
        <name>NAD(+)</name>
        <dbReference type="ChEBI" id="CHEBI:57540"/>
    </ligand>
</feature>
<dbReference type="RefSeq" id="WP_317052366.1">
    <property type="nucleotide sequence ID" value="NZ_CP140878.1"/>
</dbReference>
<protein>
    <recommendedName>
        <fullName evidence="3 6">Alanine dehydrogenase</fullName>
        <ecNumber evidence="3 6">1.4.1.1</ecNumber>
    </recommendedName>
</protein>
<dbReference type="PANTHER" id="PTHR42795:SF1">
    <property type="entry name" value="ALANINE DEHYDROGENASE"/>
    <property type="match status" value="1"/>
</dbReference>
<keyword evidence="4 6" id="KW-0560">Oxidoreductase</keyword>
<accession>A0AAW8YPX8</accession>
<dbReference type="SUPFAM" id="SSF52283">
    <property type="entry name" value="Formate/glycerate dehydrogenase catalytic domain-like"/>
    <property type="match status" value="1"/>
</dbReference>
<dbReference type="SUPFAM" id="SSF51735">
    <property type="entry name" value="NAD(P)-binding Rossmann-fold domains"/>
    <property type="match status" value="1"/>
</dbReference>
<dbReference type="InterPro" id="IPR036291">
    <property type="entry name" value="NAD(P)-bd_dom_sf"/>
</dbReference>
<evidence type="ECO:0000256" key="4">
    <source>
        <dbReference type="ARBA" id="ARBA00023002"/>
    </source>
</evidence>
<feature type="active site" description="Proton donor/acceptor" evidence="7">
    <location>
        <position position="94"/>
    </location>
</feature>
<evidence type="ECO:0000259" key="11">
    <source>
        <dbReference type="SMART" id="SM01003"/>
    </source>
</evidence>
<dbReference type="SMART" id="SM01002">
    <property type="entry name" value="AlaDh_PNT_C"/>
    <property type="match status" value="1"/>
</dbReference>
<evidence type="ECO:0000259" key="10">
    <source>
        <dbReference type="SMART" id="SM01002"/>
    </source>
</evidence>
<evidence type="ECO:0000256" key="5">
    <source>
        <dbReference type="ARBA" id="ARBA00023027"/>
    </source>
</evidence>
<feature type="binding site" evidence="9">
    <location>
        <begin position="237"/>
        <end position="238"/>
    </location>
    <ligand>
        <name>NAD(+)</name>
        <dbReference type="ChEBI" id="CHEBI:57540"/>
    </ligand>
</feature>
<feature type="binding site" evidence="9">
    <location>
        <position position="201"/>
    </location>
    <ligand>
        <name>NAD(+)</name>
        <dbReference type="ChEBI" id="CHEBI:57540"/>
    </ligand>
</feature>
<evidence type="ECO:0000256" key="1">
    <source>
        <dbReference type="ARBA" id="ARBA00005206"/>
    </source>
</evidence>
<keyword evidence="9" id="KW-0547">Nucleotide-binding</keyword>
<sequence length="366" mass="38583">MKIGIPKEIKAQEQRIGASPNTVANLVQAGHEVVIEKGAGIGSGYSDETYENMGAKLGSVEDVWNCEMVMKVKEPLPAEYQYFRPGLIIYTYFHLAADRRLTEALLKSKVTSIAYETMVGPAGDLPLLFPMSEIAGRMSVQVGAHFLERPQSGKGVLLSGVTGVARRKVAIIGAGTVGFNAAKIAVGLGAQVTILDINAQRLAEVDNIFNGNIQTLSSNSHNIARAVKEADLVIGAVLIPGALAPKLVTTAMIDSMEPGSVVVDIPIDQGGIFETSVKATTLDDPIYVSHGVIHYTVANVPGSVPKTATDALTSATVRYAVMIANQGVEAAAANQTVLTGINTFNGQLTSKAVADSLNIEYTPFMS</sequence>
<organism evidence="12 13">
    <name type="scientific">Pediococcus acidilactici</name>
    <dbReference type="NCBI Taxonomy" id="1254"/>
    <lineage>
        <taxon>Bacteria</taxon>
        <taxon>Bacillati</taxon>
        <taxon>Bacillota</taxon>
        <taxon>Bacilli</taxon>
        <taxon>Lactobacillales</taxon>
        <taxon>Lactobacillaceae</taxon>
        <taxon>Pediococcus</taxon>
        <taxon>Pediococcus acidilactici group</taxon>
    </lineage>
</organism>
<dbReference type="InterPro" id="IPR008141">
    <property type="entry name" value="Ala_DH"/>
</dbReference>
<comment type="pathway">
    <text evidence="1">Amino-acid degradation; L-alanine degradation via dehydrogenase pathway; NH(3) and pyruvate from L-alanine: step 1/1.</text>
</comment>
<reference evidence="12" key="1">
    <citation type="journal article" date="2023" name="PeerJ">
        <title>Selection and evaluation of lactic acid bacteria from chicken feces in Thailand as potential probiotics.</title>
        <authorList>
            <person name="Khurajog B."/>
            <person name="Disastra Y."/>
            <person name="Lawwyne L.D."/>
            <person name="Sirichokchatchawan W."/>
            <person name="Niyomtham W."/>
            <person name="Yindee J."/>
            <person name="Hampson D.J."/>
            <person name="Prapasarakul N."/>
        </authorList>
    </citation>
    <scope>NUCLEOTIDE SEQUENCE</scope>
    <source>
        <strain evidence="12">BF14</strain>
    </source>
</reference>
<evidence type="ECO:0000256" key="9">
    <source>
        <dbReference type="PIRSR" id="PIRSR000183-3"/>
    </source>
</evidence>
<feature type="binding site" evidence="9">
    <location>
        <position position="132"/>
    </location>
    <ligand>
        <name>NAD(+)</name>
        <dbReference type="ChEBI" id="CHEBI:57540"/>
    </ligand>
</feature>
<dbReference type="GO" id="GO:0005886">
    <property type="term" value="C:plasma membrane"/>
    <property type="evidence" value="ECO:0007669"/>
    <property type="project" value="TreeGrafter"/>
</dbReference>
<dbReference type="PROSITE" id="PS00837">
    <property type="entry name" value="ALADH_PNT_2"/>
    <property type="match status" value="1"/>
</dbReference>
<dbReference type="InterPro" id="IPR007886">
    <property type="entry name" value="AlaDH/PNT_N"/>
</dbReference>
<dbReference type="EMBL" id="JAWJAX010000009">
    <property type="protein sequence ID" value="MDV2911791.1"/>
    <property type="molecule type" value="Genomic_DNA"/>
</dbReference>
<dbReference type="InterPro" id="IPR008143">
    <property type="entry name" value="Ala_DH/PNT_CS2"/>
</dbReference>